<dbReference type="AlphaFoldDB" id="A0A9J6GNW6"/>
<reference evidence="1 2" key="1">
    <citation type="journal article" date="2020" name="Cell">
        <title>Large-Scale Comparative Analyses of Tick Genomes Elucidate Their Genetic Diversity and Vector Capacities.</title>
        <authorList>
            <consortium name="Tick Genome and Microbiome Consortium (TIGMIC)"/>
            <person name="Jia N."/>
            <person name="Wang J."/>
            <person name="Shi W."/>
            <person name="Du L."/>
            <person name="Sun Y."/>
            <person name="Zhan W."/>
            <person name="Jiang J.F."/>
            <person name="Wang Q."/>
            <person name="Zhang B."/>
            <person name="Ji P."/>
            <person name="Bell-Sakyi L."/>
            <person name="Cui X.M."/>
            <person name="Yuan T.T."/>
            <person name="Jiang B.G."/>
            <person name="Yang W.F."/>
            <person name="Lam T.T."/>
            <person name="Chang Q.C."/>
            <person name="Ding S.J."/>
            <person name="Wang X.J."/>
            <person name="Zhu J.G."/>
            <person name="Ruan X.D."/>
            <person name="Zhao L."/>
            <person name="Wei J.T."/>
            <person name="Ye R.Z."/>
            <person name="Que T.C."/>
            <person name="Du C.H."/>
            <person name="Zhou Y.H."/>
            <person name="Cheng J.X."/>
            <person name="Dai P.F."/>
            <person name="Guo W.B."/>
            <person name="Han X.H."/>
            <person name="Huang E.J."/>
            <person name="Li L.F."/>
            <person name="Wei W."/>
            <person name="Gao Y.C."/>
            <person name="Liu J.Z."/>
            <person name="Shao H.Z."/>
            <person name="Wang X."/>
            <person name="Wang C.C."/>
            <person name="Yang T.C."/>
            <person name="Huo Q.B."/>
            <person name="Li W."/>
            <person name="Chen H.Y."/>
            <person name="Chen S.E."/>
            <person name="Zhou L.G."/>
            <person name="Ni X.B."/>
            <person name="Tian J.H."/>
            <person name="Sheng Y."/>
            <person name="Liu T."/>
            <person name="Pan Y.S."/>
            <person name="Xia L.Y."/>
            <person name="Li J."/>
            <person name="Zhao F."/>
            <person name="Cao W.C."/>
        </authorList>
    </citation>
    <scope>NUCLEOTIDE SEQUENCE [LARGE SCALE GENOMIC DNA]</scope>
    <source>
        <strain evidence="1">HaeL-2018</strain>
    </source>
</reference>
<dbReference type="OMA" id="PGHAYRK"/>
<accession>A0A9J6GNW6</accession>
<dbReference type="OrthoDB" id="6482621at2759"/>
<dbReference type="VEuPathDB" id="VectorBase:HLOH_045318"/>
<keyword evidence="2" id="KW-1185">Reference proteome</keyword>
<proteinExistence type="predicted"/>
<dbReference type="Proteomes" id="UP000821853">
    <property type="component" value="Unassembled WGS sequence"/>
</dbReference>
<dbReference type="EMBL" id="JABSTR010000008">
    <property type="protein sequence ID" value="KAH9377075.1"/>
    <property type="molecule type" value="Genomic_DNA"/>
</dbReference>
<comment type="caution">
    <text evidence="1">The sequence shown here is derived from an EMBL/GenBank/DDBJ whole genome shotgun (WGS) entry which is preliminary data.</text>
</comment>
<gene>
    <name evidence="1" type="ORF">HPB48_021552</name>
</gene>
<evidence type="ECO:0000313" key="1">
    <source>
        <dbReference type="EMBL" id="KAH9377075.1"/>
    </source>
</evidence>
<name>A0A9J6GNW6_HAELO</name>
<evidence type="ECO:0000313" key="2">
    <source>
        <dbReference type="Proteomes" id="UP000821853"/>
    </source>
</evidence>
<sequence length="422" mass="46445">MAGMGDLRAVDLADFSPRLKALEAARSKPTLDENDMYVPSPREAELVDRVCVEDCVVALANASLRRQLCLTLIQAIRPALAVIAGQGIGEDEEFLDYLHILLPCEVRVVPSVSAWPGSEFKGVCLLEPDVLWSLIDNEGFKTANIGVLVLRDFEHYLDSCHAYRKVVPYLQLGQGKGTSSTTRLLAIADGLRVSSLDALELDLKQLRTPLKITCCLGTPVRPHNRAVALELCAIETDWASEMGYIVSCSDDPEVQEVGTTLRERGIAAALNHAEELSRAKHRAELQDFLQQSQRILTNLKGRAILGHVLGRTLVLVTTAASRDDFKAWIQANTSIEVVTAPDEATPAQPSVLVATMADMPTLKRHHWNAVILSELPYGVSCDALLTGSDHKVVLATRPEWKSWQEALNLHDDLEKLIQRVNQ</sequence>
<organism evidence="1 2">
    <name type="scientific">Haemaphysalis longicornis</name>
    <name type="common">Bush tick</name>
    <dbReference type="NCBI Taxonomy" id="44386"/>
    <lineage>
        <taxon>Eukaryota</taxon>
        <taxon>Metazoa</taxon>
        <taxon>Ecdysozoa</taxon>
        <taxon>Arthropoda</taxon>
        <taxon>Chelicerata</taxon>
        <taxon>Arachnida</taxon>
        <taxon>Acari</taxon>
        <taxon>Parasitiformes</taxon>
        <taxon>Ixodida</taxon>
        <taxon>Ixodoidea</taxon>
        <taxon>Ixodidae</taxon>
        <taxon>Haemaphysalinae</taxon>
        <taxon>Haemaphysalis</taxon>
    </lineage>
</organism>
<protein>
    <submittedName>
        <fullName evidence="1">Uncharacterized protein</fullName>
    </submittedName>
</protein>